<gene>
    <name evidence="1" type="ORF">IHE45_04G083000</name>
</gene>
<comment type="caution">
    <text evidence="1">The sequence shown here is derived from an EMBL/GenBank/DDBJ whole genome shotgun (WGS) entry which is preliminary data.</text>
</comment>
<dbReference type="EMBL" id="CM037014">
    <property type="protein sequence ID" value="KAH7686112.1"/>
    <property type="molecule type" value="Genomic_DNA"/>
</dbReference>
<sequence>MTLVFEELKTSFLHLLANLEITSQKWPQNWDEIAIVVLKALSQSTPLPIQHLQLQEQSIILALKPRIEHDFIHVVHHQLQSLAEDDPIGGGNRIGLDIIDDGLGFSFPSGSVLLHDLVGEEGDGHDPAHLALMIAVDSDNHVLAFTGEDIEDDVAGTGAELDALSVEDVAGEIGRGDDDEVTLAHAEEEDVAEAAGQGGEIPMVEIVVDLEPIAEDGDGERPGRELEALAAELGDHDGHDNGDEET</sequence>
<organism evidence="1 2">
    <name type="scientific">Dioscorea alata</name>
    <name type="common">Purple yam</name>
    <dbReference type="NCBI Taxonomy" id="55571"/>
    <lineage>
        <taxon>Eukaryota</taxon>
        <taxon>Viridiplantae</taxon>
        <taxon>Streptophyta</taxon>
        <taxon>Embryophyta</taxon>
        <taxon>Tracheophyta</taxon>
        <taxon>Spermatophyta</taxon>
        <taxon>Magnoliopsida</taxon>
        <taxon>Liliopsida</taxon>
        <taxon>Dioscoreales</taxon>
        <taxon>Dioscoreaceae</taxon>
        <taxon>Dioscorea</taxon>
    </lineage>
</organism>
<evidence type="ECO:0000313" key="2">
    <source>
        <dbReference type="Proteomes" id="UP000827976"/>
    </source>
</evidence>
<accession>A0ACB7WE87</accession>
<name>A0ACB7WE87_DIOAL</name>
<keyword evidence="2" id="KW-1185">Reference proteome</keyword>
<evidence type="ECO:0000313" key="1">
    <source>
        <dbReference type="EMBL" id="KAH7686112.1"/>
    </source>
</evidence>
<proteinExistence type="predicted"/>
<protein>
    <submittedName>
        <fullName evidence="1">Uncharacterized protein</fullName>
    </submittedName>
</protein>
<reference evidence="2" key="1">
    <citation type="journal article" date="2022" name="Nat. Commun.">
        <title>Chromosome evolution and the genetic basis of agronomically important traits in greater yam.</title>
        <authorList>
            <person name="Bredeson J.V."/>
            <person name="Lyons J.B."/>
            <person name="Oniyinde I.O."/>
            <person name="Okereke N.R."/>
            <person name="Kolade O."/>
            <person name="Nnabue I."/>
            <person name="Nwadili C.O."/>
            <person name="Hribova E."/>
            <person name="Parker M."/>
            <person name="Nwogha J."/>
            <person name="Shu S."/>
            <person name="Carlson J."/>
            <person name="Kariba R."/>
            <person name="Muthemba S."/>
            <person name="Knop K."/>
            <person name="Barton G.J."/>
            <person name="Sherwood A.V."/>
            <person name="Lopez-Montes A."/>
            <person name="Asiedu R."/>
            <person name="Jamnadass R."/>
            <person name="Muchugi A."/>
            <person name="Goodstein D."/>
            <person name="Egesi C.N."/>
            <person name="Featherston J."/>
            <person name="Asfaw A."/>
            <person name="Simpson G.G."/>
            <person name="Dolezel J."/>
            <person name="Hendre P.S."/>
            <person name="Van Deynze A."/>
            <person name="Kumar P.L."/>
            <person name="Obidiegwu J.E."/>
            <person name="Bhattacharjee R."/>
            <person name="Rokhsar D.S."/>
        </authorList>
    </citation>
    <scope>NUCLEOTIDE SEQUENCE [LARGE SCALE GENOMIC DNA]</scope>
    <source>
        <strain evidence="2">cv. TDa95/00328</strain>
    </source>
</reference>
<dbReference type="Proteomes" id="UP000827976">
    <property type="component" value="Chromosome 4"/>
</dbReference>